<dbReference type="Pfam" id="PF06146">
    <property type="entry name" value="PsiE"/>
    <property type="match status" value="1"/>
</dbReference>
<evidence type="ECO:0000256" key="6">
    <source>
        <dbReference type="SAM" id="Phobius"/>
    </source>
</evidence>
<sequence>MVEGSEEHHGRLTRVSAFIFLHTEHAIYAALGLLLAVTAVLALIDAAGLTWEALHTLGGAQQLLEIVDRLLFLLMLVEILHTVRVSMRSGKLTCEPFLIVGLIASIRRVLVITLQSSEIMHAKEWSAEKEALFRASMIELGVLAGLILTMVLSIFLLHRARDDDRPAGEEEPGPENSSA</sequence>
<feature type="transmembrane region" description="Helical" evidence="6">
    <location>
        <begin position="26"/>
        <end position="46"/>
    </location>
</feature>
<proteinExistence type="predicted"/>
<evidence type="ECO:0008006" key="9">
    <source>
        <dbReference type="Google" id="ProtNLM"/>
    </source>
</evidence>
<evidence type="ECO:0000313" key="8">
    <source>
        <dbReference type="Proteomes" id="UP000441523"/>
    </source>
</evidence>
<protein>
    <recommendedName>
        <fullName evidence="9">Phosphate-starvation-inducible PsiE family protein</fullName>
    </recommendedName>
</protein>
<reference evidence="7 8" key="1">
    <citation type="submission" date="2019-09" db="EMBL/GenBank/DDBJ databases">
        <title>YIM 132548 draft genome.</title>
        <authorList>
            <person name="Jiang L."/>
        </authorList>
    </citation>
    <scope>NUCLEOTIDE SEQUENCE [LARGE SCALE GENOMIC DNA]</scope>
    <source>
        <strain evidence="7 8">YIM 132548</strain>
    </source>
</reference>
<keyword evidence="5 6" id="KW-0472">Membrane</keyword>
<dbReference type="InterPro" id="IPR020948">
    <property type="entry name" value="P_starv_induced_PsiE-like"/>
</dbReference>
<dbReference type="RefSeq" id="WP_150961812.1">
    <property type="nucleotide sequence ID" value="NZ_VZZJ01000002.1"/>
</dbReference>
<keyword evidence="8" id="KW-1185">Reference proteome</keyword>
<dbReference type="EMBL" id="VZZJ01000002">
    <property type="protein sequence ID" value="KAB1075750.1"/>
    <property type="molecule type" value="Genomic_DNA"/>
</dbReference>
<keyword evidence="2" id="KW-1003">Cell membrane</keyword>
<feature type="transmembrane region" description="Helical" evidence="6">
    <location>
        <begin position="137"/>
        <end position="157"/>
    </location>
</feature>
<evidence type="ECO:0000313" key="7">
    <source>
        <dbReference type="EMBL" id="KAB1075750.1"/>
    </source>
</evidence>
<keyword evidence="3 6" id="KW-0812">Transmembrane</keyword>
<evidence type="ECO:0000256" key="3">
    <source>
        <dbReference type="ARBA" id="ARBA00022692"/>
    </source>
</evidence>
<comment type="subcellular location">
    <subcellularLocation>
        <location evidence="1">Cell membrane</location>
        <topology evidence="1">Multi-pass membrane protein</topology>
    </subcellularLocation>
</comment>
<evidence type="ECO:0000256" key="4">
    <source>
        <dbReference type="ARBA" id="ARBA00022989"/>
    </source>
</evidence>
<name>A0A6N6MVH7_9HYPH</name>
<dbReference type="AlphaFoldDB" id="A0A6N6MVH7"/>
<evidence type="ECO:0000256" key="2">
    <source>
        <dbReference type="ARBA" id="ARBA00022475"/>
    </source>
</evidence>
<gene>
    <name evidence="7" type="ORF">F6X51_03550</name>
</gene>
<accession>A0A6N6MVH7</accession>
<evidence type="ECO:0000256" key="5">
    <source>
        <dbReference type="ARBA" id="ARBA00023136"/>
    </source>
</evidence>
<comment type="caution">
    <text evidence="7">The sequence shown here is derived from an EMBL/GenBank/DDBJ whole genome shotgun (WGS) entry which is preliminary data.</text>
</comment>
<dbReference type="GO" id="GO:0005886">
    <property type="term" value="C:plasma membrane"/>
    <property type="evidence" value="ECO:0007669"/>
    <property type="project" value="UniProtKB-SubCell"/>
</dbReference>
<dbReference type="Proteomes" id="UP000441523">
    <property type="component" value="Unassembled WGS sequence"/>
</dbReference>
<evidence type="ECO:0000256" key="1">
    <source>
        <dbReference type="ARBA" id="ARBA00004651"/>
    </source>
</evidence>
<keyword evidence="4 6" id="KW-1133">Transmembrane helix</keyword>
<organism evidence="7 8">
    <name type="scientific">Methylobacterium planeticum</name>
    <dbReference type="NCBI Taxonomy" id="2615211"/>
    <lineage>
        <taxon>Bacteria</taxon>
        <taxon>Pseudomonadati</taxon>
        <taxon>Pseudomonadota</taxon>
        <taxon>Alphaproteobacteria</taxon>
        <taxon>Hyphomicrobiales</taxon>
        <taxon>Methylobacteriaceae</taxon>
        <taxon>Methylobacterium</taxon>
    </lineage>
</organism>